<evidence type="ECO:0000313" key="3">
    <source>
        <dbReference type="EMBL" id="GLQ16194.1"/>
    </source>
</evidence>
<feature type="coiled-coil region" evidence="1">
    <location>
        <begin position="47"/>
        <end position="148"/>
    </location>
</feature>
<evidence type="ECO:0000256" key="2">
    <source>
        <dbReference type="SAM" id="Phobius"/>
    </source>
</evidence>
<evidence type="ECO:0000256" key="1">
    <source>
        <dbReference type="SAM" id="Coils"/>
    </source>
</evidence>
<gene>
    <name evidence="3" type="ORF">GCM10007879_04430</name>
</gene>
<feature type="transmembrane region" description="Helical" evidence="2">
    <location>
        <begin position="6"/>
        <end position="28"/>
    </location>
</feature>
<organism evidence="3 4">
    <name type="scientific">Maritalea porphyrae</name>
    <dbReference type="NCBI Taxonomy" id="880732"/>
    <lineage>
        <taxon>Bacteria</taxon>
        <taxon>Pseudomonadati</taxon>
        <taxon>Pseudomonadota</taxon>
        <taxon>Alphaproteobacteria</taxon>
        <taxon>Hyphomicrobiales</taxon>
        <taxon>Devosiaceae</taxon>
        <taxon>Maritalea</taxon>
    </lineage>
</organism>
<keyword evidence="2" id="KW-0812">Transmembrane</keyword>
<protein>
    <submittedName>
        <fullName evidence="3">Uncharacterized protein</fullName>
    </submittedName>
</protein>
<keyword evidence="1" id="KW-0175">Coiled coil</keyword>
<keyword evidence="2" id="KW-0472">Membrane</keyword>
<keyword evidence="4" id="KW-1185">Reference proteome</keyword>
<proteinExistence type="predicted"/>
<keyword evidence="2" id="KW-1133">Transmembrane helix</keyword>
<feature type="coiled-coil region" evidence="1">
    <location>
        <begin position="173"/>
        <end position="214"/>
    </location>
</feature>
<sequence length="398" mass="45028">MIIELMMFYALGFLCAIILALLVLPSIWRRAVRLTKKRIAATTPVTLSEFRAEKDQLRAQNALKLRKLELQLEDLRKKRAAQLRELTQLRQSQEMAVHEQDGAQSIAAELTERNQELQDQVRSYEIELTNLNQKLRFRERDLAAKIEELDQARSVANIAASAVVQNYDDDIDLSEYEGDAKKLAKSLAAERKRNNFLEEQLRASMARVQELKSKVRTTPDKSLTKNIPDLLDDAEAHIAIAAERFNALLNDQEKANKQAEEPQEELQITQAPAELADTEYVTPAPTTSLAEELMVEDELEDVGARILALEEDILERFSHETGNVDDLRERMENIAIDVSHIIYAQDTTGGADGEESLFDRVRKYADDGLDEAVLEPTADENIIGRVADRMDALKKTSN</sequence>
<comment type="caution">
    <text evidence="3">The sequence shown here is derived from an EMBL/GenBank/DDBJ whole genome shotgun (WGS) entry which is preliminary data.</text>
</comment>
<dbReference type="RefSeq" id="WP_284361644.1">
    <property type="nucleotide sequence ID" value="NZ_BSNI01000001.1"/>
</dbReference>
<dbReference type="EMBL" id="BSNI01000001">
    <property type="protein sequence ID" value="GLQ16194.1"/>
    <property type="molecule type" value="Genomic_DNA"/>
</dbReference>
<reference evidence="3" key="1">
    <citation type="journal article" date="2014" name="Int. J. Syst. Evol. Microbiol.">
        <title>Complete genome of a new Firmicutes species belonging to the dominant human colonic microbiota ('Ruminococcus bicirculans') reveals two chromosomes and a selective capacity to utilize plant glucans.</title>
        <authorList>
            <consortium name="NISC Comparative Sequencing Program"/>
            <person name="Wegmann U."/>
            <person name="Louis P."/>
            <person name="Goesmann A."/>
            <person name="Henrissat B."/>
            <person name="Duncan S.H."/>
            <person name="Flint H.J."/>
        </authorList>
    </citation>
    <scope>NUCLEOTIDE SEQUENCE</scope>
    <source>
        <strain evidence="3">NBRC 107169</strain>
    </source>
</reference>
<reference evidence="3" key="2">
    <citation type="submission" date="2023-01" db="EMBL/GenBank/DDBJ databases">
        <title>Draft genome sequence of Maritalea porphyrae strain NBRC 107169.</title>
        <authorList>
            <person name="Sun Q."/>
            <person name="Mori K."/>
        </authorList>
    </citation>
    <scope>NUCLEOTIDE SEQUENCE</scope>
    <source>
        <strain evidence="3">NBRC 107169</strain>
    </source>
</reference>
<dbReference type="Proteomes" id="UP001161405">
    <property type="component" value="Unassembled WGS sequence"/>
</dbReference>
<accession>A0ABQ5UMX8</accession>
<name>A0ABQ5UMX8_9HYPH</name>
<evidence type="ECO:0000313" key="4">
    <source>
        <dbReference type="Proteomes" id="UP001161405"/>
    </source>
</evidence>